<organism evidence="1 2">
    <name type="scientific">Bacteroides fragilis</name>
    <dbReference type="NCBI Taxonomy" id="817"/>
    <lineage>
        <taxon>Bacteria</taxon>
        <taxon>Pseudomonadati</taxon>
        <taxon>Bacteroidota</taxon>
        <taxon>Bacteroidia</taxon>
        <taxon>Bacteroidales</taxon>
        <taxon>Bacteroidaceae</taxon>
        <taxon>Bacteroides</taxon>
    </lineage>
</organism>
<dbReference type="EMBL" id="QRJE01000043">
    <property type="protein sequence ID" value="RHH06340.1"/>
    <property type="molecule type" value="Genomic_DNA"/>
</dbReference>
<reference evidence="1 2" key="1">
    <citation type="submission" date="2018-08" db="EMBL/GenBank/DDBJ databases">
        <title>A genome reference for cultivated species of the human gut microbiota.</title>
        <authorList>
            <person name="Zou Y."/>
            <person name="Xue W."/>
            <person name="Luo G."/>
        </authorList>
    </citation>
    <scope>NUCLEOTIDE SEQUENCE [LARGE SCALE GENOMIC DNA]</scope>
    <source>
        <strain evidence="1 2">AM18-6</strain>
    </source>
</reference>
<dbReference type="AlphaFoldDB" id="A0A396BM17"/>
<protein>
    <submittedName>
        <fullName evidence="1">Uncharacterized protein</fullName>
    </submittedName>
</protein>
<sequence>MIFFSEYRLISSTNKKILKSFVHLSRVLIRVLSSFLNFVVLSWKLTPLLNCGQSLSSVSIMFNQR</sequence>
<gene>
    <name evidence="1" type="ORF">DW228_21290</name>
</gene>
<evidence type="ECO:0000313" key="2">
    <source>
        <dbReference type="Proteomes" id="UP000266644"/>
    </source>
</evidence>
<proteinExistence type="predicted"/>
<name>A0A396BM17_BACFG</name>
<dbReference type="Proteomes" id="UP000266644">
    <property type="component" value="Unassembled WGS sequence"/>
</dbReference>
<comment type="caution">
    <text evidence="1">The sequence shown here is derived from an EMBL/GenBank/DDBJ whole genome shotgun (WGS) entry which is preliminary data.</text>
</comment>
<evidence type="ECO:0000313" key="1">
    <source>
        <dbReference type="EMBL" id="RHH06340.1"/>
    </source>
</evidence>
<accession>A0A396BM17</accession>